<dbReference type="Pfam" id="PF00173">
    <property type="entry name" value="Cyt-b5"/>
    <property type="match status" value="1"/>
</dbReference>
<keyword evidence="9" id="KW-1185">Reference proteome</keyword>
<keyword evidence="3" id="KW-0408">Iron</keyword>
<feature type="domain" description="Cytochrome b5 heme-binding" evidence="7">
    <location>
        <begin position="5"/>
        <end position="81"/>
    </location>
</feature>
<dbReference type="Proteomes" id="UP000236621">
    <property type="component" value="Unassembled WGS sequence"/>
</dbReference>
<dbReference type="OrthoDB" id="260519at2759"/>
<dbReference type="GO" id="GO:0020037">
    <property type="term" value="F:heme binding"/>
    <property type="evidence" value="ECO:0007669"/>
    <property type="project" value="TreeGrafter"/>
</dbReference>
<evidence type="ECO:0000313" key="8">
    <source>
        <dbReference type="EMBL" id="PNY21848.1"/>
    </source>
</evidence>
<proteinExistence type="inferred from homology"/>
<dbReference type="InterPro" id="IPR036400">
    <property type="entry name" value="Cyt_B5-like_heme/steroid_sf"/>
</dbReference>
<evidence type="ECO:0000256" key="2">
    <source>
        <dbReference type="ARBA" id="ARBA00022723"/>
    </source>
</evidence>
<keyword evidence="1" id="KW-0349">Heme</keyword>
<dbReference type="GO" id="GO:0016020">
    <property type="term" value="C:membrane"/>
    <property type="evidence" value="ECO:0007669"/>
    <property type="project" value="TreeGrafter"/>
</dbReference>
<evidence type="ECO:0000256" key="3">
    <source>
        <dbReference type="ARBA" id="ARBA00023004"/>
    </source>
</evidence>
<accession>A0A2K3Q2W5</accession>
<dbReference type="SUPFAM" id="SSF55856">
    <property type="entry name" value="Cytochrome b5-like heme/steroid binding domain"/>
    <property type="match status" value="1"/>
</dbReference>
<dbReference type="PROSITE" id="PS50255">
    <property type="entry name" value="CYTOCHROME_B5_2"/>
    <property type="match status" value="1"/>
</dbReference>
<dbReference type="AlphaFoldDB" id="A0A2K3Q2W5"/>
<reference evidence="8 9" key="1">
    <citation type="submission" date="2017-08" db="EMBL/GenBank/DDBJ databases">
        <title>Harnessing the power of phylogenomics to disentangle the directionality and signatures of interkingdom host jumping in the parasitic fungal genus Tolypocladium.</title>
        <authorList>
            <person name="Quandt C.A."/>
            <person name="Patterson W."/>
            <person name="Spatafora J.W."/>
        </authorList>
    </citation>
    <scope>NUCLEOTIDE SEQUENCE [LARGE SCALE GENOMIC DNA]</scope>
    <source>
        <strain evidence="8 9">CBS 113982</strain>
    </source>
</reference>
<dbReference type="InterPro" id="IPR050668">
    <property type="entry name" value="Cytochrome_b5"/>
</dbReference>
<dbReference type="SMART" id="SM01117">
    <property type="entry name" value="Cyt-b5"/>
    <property type="match status" value="1"/>
</dbReference>
<comment type="similarity">
    <text evidence="4">Belongs to the cytochrome b5 family.</text>
</comment>
<keyword evidence="6" id="KW-0812">Transmembrane</keyword>
<dbReference type="EMBL" id="NRSZ01001228">
    <property type="protein sequence ID" value="PNY21848.1"/>
    <property type="molecule type" value="Genomic_DNA"/>
</dbReference>
<dbReference type="PANTHER" id="PTHR19359:SF14">
    <property type="entry name" value="CYTOCHROME B5 A"/>
    <property type="match status" value="1"/>
</dbReference>
<evidence type="ECO:0000313" key="9">
    <source>
        <dbReference type="Proteomes" id="UP000236621"/>
    </source>
</evidence>
<keyword evidence="6" id="KW-0472">Membrane</keyword>
<evidence type="ECO:0000256" key="5">
    <source>
        <dbReference type="SAM" id="MobiDB-lite"/>
    </source>
</evidence>
<feature type="transmembrane region" description="Helical" evidence="6">
    <location>
        <begin position="115"/>
        <end position="136"/>
    </location>
</feature>
<dbReference type="PRINTS" id="PR00363">
    <property type="entry name" value="CYTOCHROMEB5"/>
</dbReference>
<dbReference type="PANTHER" id="PTHR19359">
    <property type="entry name" value="CYTOCHROME B5"/>
    <property type="match status" value="1"/>
</dbReference>
<evidence type="ECO:0000256" key="1">
    <source>
        <dbReference type="ARBA" id="ARBA00022617"/>
    </source>
</evidence>
<comment type="caution">
    <text evidence="8">The sequence shown here is derived from an EMBL/GenBank/DDBJ whole genome shotgun (WGS) entry which is preliminary data.</text>
</comment>
<organism evidence="8 9">
    <name type="scientific">Tolypocladium capitatum</name>
    <dbReference type="NCBI Taxonomy" id="45235"/>
    <lineage>
        <taxon>Eukaryota</taxon>
        <taxon>Fungi</taxon>
        <taxon>Dikarya</taxon>
        <taxon>Ascomycota</taxon>
        <taxon>Pezizomycotina</taxon>
        <taxon>Sordariomycetes</taxon>
        <taxon>Hypocreomycetidae</taxon>
        <taxon>Hypocreales</taxon>
        <taxon>Ophiocordycipitaceae</taxon>
        <taxon>Tolypocladium</taxon>
    </lineage>
</organism>
<evidence type="ECO:0000259" key="7">
    <source>
        <dbReference type="PROSITE" id="PS50255"/>
    </source>
</evidence>
<dbReference type="STRING" id="45235.A0A2K3Q2W5"/>
<sequence length="195" mass="21069">MAQTLQVVTLAQLAQHNTKDDLWVAVHGKVYHLSSFATDHPGGIEVLLECAGTNGTETYDYAGHSEGAKDTLERFLVGELEGHVGSQAEPGPEGAKSTSMSPTPAPKVKEITKPWVRLLLLSVTGVFGFTGLRRLLEGELHVGPLNAFWAGVFLASLVGCIALGYVYDQFSKTLQHAEDPFSYPAVIPRIARVIR</sequence>
<dbReference type="Gene3D" id="3.10.120.10">
    <property type="entry name" value="Cytochrome b5-like heme/steroid binding domain"/>
    <property type="match status" value="1"/>
</dbReference>
<protein>
    <recommendedName>
        <fullName evidence="7">Cytochrome b5 heme-binding domain-containing protein</fullName>
    </recommendedName>
</protein>
<dbReference type="InterPro" id="IPR001199">
    <property type="entry name" value="Cyt_B5-like_heme/steroid-bd"/>
</dbReference>
<feature type="region of interest" description="Disordered" evidence="5">
    <location>
        <begin position="85"/>
        <end position="106"/>
    </location>
</feature>
<feature type="transmembrane region" description="Helical" evidence="6">
    <location>
        <begin position="148"/>
        <end position="167"/>
    </location>
</feature>
<dbReference type="GO" id="GO:0046872">
    <property type="term" value="F:metal ion binding"/>
    <property type="evidence" value="ECO:0007669"/>
    <property type="project" value="UniProtKB-KW"/>
</dbReference>
<evidence type="ECO:0000256" key="4">
    <source>
        <dbReference type="ARBA" id="ARBA00038168"/>
    </source>
</evidence>
<gene>
    <name evidence="8" type="ORF">TCAP_07211</name>
</gene>
<name>A0A2K3Q2W5_9HYPO</name>
<keyword evidence="6" id="KW-1133">Transmembrane helix</keyword>
<keyword evidence="2" id="KW-0479">Metal-binding</keyword>
<evidence type="ECO:0000256" key="6">
    <source>
        <dbReference type="SAM" id="Phobius"/>
    </source>
</evidence>